<gene>
    <name evidence="3" type="primary">LOC118477636</name>
</gene>
<keyword evidence="2" id="KW-1185">Reference proteome</keyword>
<protein>
    <submittedName>
        <fullName evidence="3">Uncharacterized protein LOC118477636</fullName>
    </submittedName>
</protein>
<organism evidence="2 3">
    <name type="scientific">Aplysia californica</name>
    <name type="common">California sea hare</name>
    <dbReference type="NCBI Taxonomy" id="6500"/>
    <lineage>
        <taxon>Eukaryota</taxon>
        <taxon>Metazoa</taxon>
        <taxon>Spiralia</taxon>
        <taxon>Lophotrochozoa</taxon>
        <taxon>Mollusca</taxon>
        <taxon>Gastropoda</taxon>
        <taxon>Heterobranchia</taxon>
        <taxon>Euthyneura</taxon>
        <taxon>Tectipleura</taxon>
        <taxon>Aplysiida</taxon>
        <taxon>Aplysioidea</taxon>
        <taxon>Aplysiidae</taxon>
        <taxon>Aplysia</taxon>
    </lineage>
</organism>
<sequence>MANRRGERTVLIERGGDNLSYRTVALDAGEGGAMENTAFVNDEEDFATNRRPDLTLADDSISAITVTPEPEEGGAGPTLRDTSQTTSDRPRSQEDLLFRLRVAHLTPGVDWFEEILSVARTGGSEDVELLRHVLNTLREYPLSMKDKIILS</sequence>
<reference evidence="3" key="1">
    <citation type="submission" date="2025-08" db="UniProtKB">
        <authorList>
            <consortium name="RefSeq"/>
        </authorList>
    </citation>
    <scope>IDENTIFICATION</scope>
</reference>
<evidence type="ECO:0000256" key="1">
    <source>
        <dbReference type="SAM" id="MobiDB-lite"/>
    </source>
</evidence>
<evidence type="ECO:0000313" key="3">
    <source>
        <dbReference type="RefSeq" id="XP_035825491.1"/>
    </source>
</evidence>
<evidence type="ECO:0000313" key="2">
    <source>
        <dbReference type="Proteomes" id="UP000694888"/>
    </source>
</evidence>
<dbReference type="Proteomes" id="UP000694888">
    <property type="component" value="Unplaced"/>
</dbReference>
<name>A0ABM1VSU9_APLCA</name>
<dbReference type="GeneID" id="118477636"/>
<proteinExistence type="predicted"/>
<feature type="region of interest" description="Disordered" evidence="1">
    <location>
        <begin position="65"/>
        <end position="92"/>
    </location>
</feature>
<dbReference type="RefSeq" id="XP_035825491.1">
    <property type="nucleotide sequence ID" value="XM_035969598.1"/>
</dbReference>
<accession>A0ABM1VSU9</accession>